<dbReference type="Proteomes" id="UP001148932">
    <property type="component" value="Unassembled WGS sequence"/>
</dbReference>
<keyword evidence="4" id="KW-0233">DNA recombination</keyword>
<accession>A0ABT5RXE5</accession>
<dbReference type="InterPro" id="IPR010998">
    <property type="entry name" value="Integrase_recombinase_N"/>
</dbReference>
<name>A0ABT5RXE5_9BURK</name>
<keyword evidence="3" id="KW-0238">DNA-binding</keyword>
<dbReference type="InterPro" id="IPR013762">
    <property type="entry name" value="Integrase-like_cat_sf"/>
</dbReference>
<dbReference type="Pfam" id="PF00589">
    <property type="entry name" value="Phage_integrase"/>
    <property type="match status" value="1"/>
</dbReference>
<evidence type="ECO:0000256" key="5">
    <source>
        <dbReference type="SAM" id="MobiDB-lite"/>
    </source>
</evidence>
<dbReference type="InterPro" id="IPR025166">
    <property type="entry name" value="Integrase_DNA_bind_dom"/>
</dbReference>
<reference evidence="7" key="1">
    <citation type="submission" date="2022-10" db="EMBL/GenBank/DDBJ databases">
        <title>Description of microaerobic benzene degrading bacteria.</title>
        <authorList>
            <person name="Bedics A."/>
            <person name="Tancsics A."/>
            <person name="Banerjee S."/>
        </authorList>
    </citation>
    <scope>NUCLEOTIDE SEQUENCE</scope>
    <source>
        <strain evidence="7">D2M1</strain>
    </source>
</reference>
<gene>
    <name evidence="7" type="ORF">OIN59_11505</name>
</gene>
<dbReference type="CDD" id="cd00801">
    <property type="entry name" value="INT_P4_C"/>
    <property type="match status" value="1"/>
</dbReference>
<organism evidence="7 8">
    <name type="scientific">Acidovorax benzenivorans</name>
    <dbReference type="NCBI Taxonomy" id="2987520"/>
    <lineage>
        <taxon>Bacteria</taxon>
        <taxon>Pseudomonadati</taxon>
        <taxon>Pseudomonadota</taxon>
        <taxon>Betaproteobacteria</taxon>
        <taxon>Burkholderiales</taxon>
        <taxon>Comamonadaceae</taxon>
        <taxon>Acidovorax</taxon>
    </lineage>
</organism>
<sequence>MPPNHLETRMDAGDAAVSHAPKSPTRRGISDAALRAAKPTSKPYKLFAGNGLYLEVKPNGAKHWRWKYRLLGKENRVALGSYPKLPLREAREAMEAARKLVEQGKHPAQQKRLDRIKLGLEHSNTFEIIAREWVGLRDWQEVTKARRLNMLERVVFPHIGALPVRQVEPAHVLDILRRADANNGNSVMCEAKRTMSAIFEFAVSTLRAKVDPVYPVRKALPANKTQHKRPLSFEEVGALLNAVEGHGGYYQIQAAFFLMWLTLARPSEVIEAEWCEFDLDQALWRIPAQRMKKRKEHLIPLPAQAVALLRSLHTLTGNRTHLFPHRDDRRKPMVTASFRQMLKALGWAGKFSPHATRTTGSTRLNEMGFSPDWIERQLAHDEPNAVRRTYNHADYLKDRAIMMQRWADLLDEWKKKTADAMKPVLG</sequence>
<dbReference type="PANTHER" id="PTHR30629">
    <property type="entry name" value="PROPHAGE INTEGRASE"/>
    <property type="match status" value="1"/>
</dbReference>
<evidence type="ECO:0000256" key="2">
    <source>
        <dbReference type="ARBA" id="ARBA00022908"/>
    </source>
</evidence>
<proteinExistence type="inferred from homology"/>
<evidence type="ECO:0000259" key="6">
    <source>
        <dbReference type="PROSITE" id="PS51898"/>
    </source>
</evidence>
<dbReference type="Gene3D" id="1.10.443.10">
    <property type="entry name" value="Intergrase catalytic core"/>
    <property type="match status" value="1"/>
</dbReference>
<dbReference type="Pfam" id="PF22022">
    <property type="entry name" value="Phage_int_M"/>
    <property type="match status" value="1"/>
</dbReference>
<dbReference type="InterPro" id="IPR011010">
    <property type="entry name" value="DNA_brk_join_enz"/>
</dbReference>
<evidence type="ECO:0000313" key="8">
    <source>
        <dbReference type="Proteomes" id="UP001148932"/>
    </source>
</evidence>
<dbReference type="Pfam" id="PF13356">
    <property type="entry name" value="Arm-DNA-bind_3"/>
    <property type="match status" value="1"/>
</dbReference>
<keyword evidence="8" id="KW-1185">Reference proteome</keyword>
<feature type="region of interest" description="Disordered" evidence="5">
    <location>
        <begin position="1"/>
        <end position="30"/>
    </location>
</feature>
<dbReference type="PROSITE" id="PS51898">
    <property type="entry name" value="TYR_RECOMBINASE"/>
    <property type="match status" value="1"/>
</dbReference>
<feature type="compositionally biased region" description="Basic and acidic residues" evidence="5">
    <location>
        <begin position="1"/>
        <end position="12"/>
    </location>
</feature>
<comment type="similarity">
    <text evidence="1">Belongs to the 'phage' integrase family.</text>
</comment>
<evidence type="ECO:0000256" key="1">
    <source>
        <dbReference type="ARBA" id="ARBA00008857"/>
    </source>
</evidence>
<dbReference type="EMBL" id="JAPCKI010000005">
    <property type="protein sequence ID" value="MDD2178060.1"/>
    <property type="molecule type" value="Genomic_DNA"/>
</dbReference>
<dbReference type="Gene3D" id="3.30.160.390">
    <property type="entry name" value="Integrase, DNA-binding domain"/>
    <property type="match status" value="1"/>
</dbReference>
<dbReference type="SUPFAM" id="SSF56349">
    <property type="entry name" value="DNA breaking-rejoining enzymes"/>
    <property type="match status" value="1"/>
</dbReference>
<evidence type="ECO:0000256" key="4">
    <source>
        <dbReference type="ARBA" id="ARBA00023172"/>
    </source>
</evidence>
<keyword evidence="2" id="KW-0229">DNA integration</keyword>
<dbReference type="PANTHER" id="PTHR30629:SF2">
    <property type="entry name" value="PROPHAGE INTEGRASE INTS-RELATED"/>
    <property type="match status" value="1"/>
</dbReference>
<dbReference type="RefSeq" id="WP_274110358.1">
    <property type="nucleotide sequence ID" value="NZ_JAPCKI010000005.1"/>
</dbReference>
<feature type="domain" description="Tyr recombinase" evidence="6">
    <location>
        <begin position="226"/>
        <end position="403"/>
    </location>
</feature>
<protein>
    <submittedName>
        <fullName evidence="7">Tyrosine-type recombinase/integrase</fullName>
    </submittedName>
</protein>
<dbReference type="InterPro" id="IPR053876">
    <property type="entry name" value="Phage_int_M"/>
</dbReference>
<dbReference type="InterPro" id="IPR002104">
    <property type="entry name" value="Integrase_catalytic"/>
</dbReference>
<dbReference type="Gene3D" id="1.10.150.130">
    <property type="match status" value="1"/>
</dbReference>
<comment type="caution">
    <text evidence="7">The sequence shown here is derived from an EMBL/GenBank/DDBJ whole genome shotgun (WGS) entry which is preliminary data.</text>
</comment>
<evidence type="ECO:0000256" key="3">
    <source>
        <dbReference type="ARBA" id="ARBA00023125"/>
    </source>
</evidence>
<evidence type="ECO:0000313" key="7">
    <source>
        <dbReference type="EMBL" id="MDD2178060.1"/>
    </source>
</evidence>
<dbReference type="InterPro" id="IPR038488">
    <property type="entry name" value="Integrase_DNA-bd_sf"/>
</dbReference>
<dbReference type="InterPro" id="IPR050808">
    <property type="entry name" value="Phage_Integrase"/>
</dbReference>